<sequence>MMRTSPHLIKPTPLQVVMFKVAVALLPGIAAYAWVFGAGILLQILLATVAAIATEAACLKLRNYPIKPFITDGSAIVTAWLLALSLPPLSSWWMVVLATVIAIGLAKHLYGGLGQNPFNPAMVGFAVMMVSFPAQMSRWNAPLSLPTVDLTAWQQFGYVLSGHLPQGLSFDTLASATPLDSVKTALLQQHSMSDIFSGAIFQSADWLSFLPSSVALIAVGYLLGGLYLLQQRIIAWPLPVAFLTVLLGMSGLFHLINPAQYTSPAFHLLSGAAVLGAFFIVTDPVTAPTTLRGRLIYAALIGLLTWLIRTFGGYPDGVAFAVLIMNIAAPFIDQYTQPAVFGRKPQRGVKHGH</sequence>
<dbReference type="Pfam" id="PF03116">
    <property type="entry name" value="NQR2_RnfD_RnfE"/>
    <property type="match status" value="1"/>
</dbReference>
<keyword evidence="4 10" id="KW-0288">FMN</keyword>
<dbReference type="HAMAP" id="MF_00462">
    <property type="entry name" value="RsxD_RnfD"/>
    <property type="match status" value="1"/>
</dbReference>
<dbReference type="PANTHER" id="PTHR30578">
    <property type="entry name" value="ELECTRON TRANSPORT COMPLEX PROTEIN RNFD"/>
    <property type="match status" value="1"/>
</dbReference>
<evidence type="ECO:0000256" key="5">
    <source>
        <dbReference type="ARBA" id="ARBA00022692"/>
    </source>
</evidence>
<keyword evidence="7 10" id="KW-0249">Electron transport</keyword>
<feature type="transmembrane region" description="Helical" evidence="10">
    <location>
        <begin position="206"/>
        <end position="229"/>
    </location>
</feature>
<keyword evidence="12" id="KW-1185">Reference proteome</keyword>
<keyword evidence="9 10" id="KW-0472">Membrane</keyword>
<feature type="transmembrane region" description="Helical" evidence="10">
    <location>
        <begin position="40"/>
        <end position="57"/>
    </location>
</feature>
<evidence type="ECO:0000313" key="12">
    <source>
        <dbReference type="Proteomes" id="UP001198034"/>
    </source>
</evidence>
<feature type="transmembrane region" description="Helical" evidence="10">
    <location>
        <begin position="12"/>
        <end position="34"/>
    </location>
</feature>
<evidence type="ECO:0000313" key="11">
    <source>
        <dbReference type="EMBL" id="MCB5197204.1"/>
    </source>
</evidence>
<comment type="cofactor">
    <cofactor evidence="10">
        <name>FMN</name>
        <dbReference type="ChEBI" id="CHEBI:58210"/>
    </cofactor>
</comment>
<feature type="transmembrane region" description="Helical" evidence="10">
    <location>
        <begin position="236"/>
        <end position="256"/>
    </location>
</feature>
<keyword evidence="1 10" id="KW-0813">Transport</keyword>
<evidence type="ECO:0000256" key="7">
    <source>
        <dbReference type="ARBA" id="ARBA00022982"/>
    </source>
</evidence>
<keyword evidence="10" id="KW-1003">Cell membrane</keyword>
<dbReference type="EMBL" id="JAJAWG010000011">
    <property type="protein sequence ID" value="MCB5197204.1"/>
    <property type="molecule type" value="Genomic_DNA"/>
</dbReference>
<accession>A0ABS8BNQ8</accession>
<dbReference type="Proteomes" id="UP001198034">
    <property type="component" value="Unassembled WGS sequence"/>
</dbReference>
<comment type="caution">
    <text evidence="11">The sequence shown here is derived from an EMBL/GenBank/DDBJ whole genome shotgun (WGS) entry which is preliminary data.</text>
</comment>
<evidence type="ECO:0000256" key="10">
    <source>
        <dbReference type="HAMAP-Rule" id="MF_00462"/>
    </source>
</evidence>
<keyword evidence="8 10" id="KW-1133">Transmembrane helix</keyword>
<keyword evidence="2 10" id="KW-0597">Phosphoprotein</keyword>
<comment type="subcellular location">
    <subcellularLocation>
        <location evidence="10">Cell inner membrane</location>
        <topology evidence="10">Multi-pass membrane protein</topology>
    </subcellularLocation>
</comment>
<evidence type="ECO:0000256" key="4">
    <source>
        <dbReference type="ARBA" id="ARBA00022643"/>
    </source>
</evidence>
<proteinExistence type="inferred from homology"/>
<keyword evidence="6 10" id="KW-1278">Translocase</keyword>
<dbReference type="InterPro" id="IPR004338">
    <property type="entry name" value="NqrB/RnfD"/>
</dbReference>
<dbReference type="EC" id="7.-.-.-" evidence="10"/>
<feature type="transmembrane region" description="Helical" evidence="10">
    <location>
        <begin position="262"/>
        <end position="282"/>
    </location>
</feature>
<keyword evidence="10" id="KW-0997">Cell inner membrane</keyword>
<evidence type="ECO:0000256" key="6">
    <source>
        <dbReference type="ARBA" id="ARBA00022967"/>
    </source>
</evidence>
<feature type="transmembrane region" description="Helical" evidence="10">
    <location>
        <begin position="92"/>
        <end position="110"/>
    </location>
</feature>
<dbReference type="NCBIfam" id="TIGR01946">
    <property type="entry name" value="rnfD"/>
    <property type="match status" value="1"/>
</dbReference>
<protein>
    <recommendedName>
        <fullName evidence="10">Ion-translocating oxidoreductase complex subunit D</fullName>
        <ecNumber evidence="10">7.-.-.-</ecNumber>
    </recommendedName>
    <alternativeName>
        <fullName evidence="10">Rnf electron transport complex subunit D</fullName>
    </alternativeName>
</protein>
<evidence type="ECO:0000256" key="9">
    <source>
        <dbReference type="ARBA" id="ARBA00023136"/>
    </source>
</evidence>
<dbReference type="InterPro" id="IPR011303">
    <property type="entry name" value="RnfD_bac"/>
</dbReference>
<evidence type="ECO:0000256" key="1">
    <source>
        <dbReference type="ARBA" id="ARBA00022448"/>
    </source>
</evidence>
<feature type="modified residue" description="FMN phosphoryl threonine" evidence="10">
    <location>
        <position position="177"/>
    </location>
</feature>
<evidence type="ECO:0000256" key="2">
    <source>
        <dbReference type="ARBA" id="ARBA00022553"/>
    </source>
</evidence>
<reference evidence="11 12" key="1">
    <citation type="submission" date="2021-10" db="EMBL/GenBank/DDBJ databases">
        <authorList>
            <person name="Chen M."/>
        </authorList>
    </citation>
    <scope>NUCLEOTIDE SEQUENCE [LARGE SCALE GENOMIC DNA]</scope>
    <source>
        <strain evidence="11 12">H3-26</strain>
    </source>
</reference>
<name>A0ABS8BNQ8_9NEIS</name>
<comment type="subunit">
    <text evidence="10">The complex is composed of six subunits: RnfA, RnfB, RnfC, RnfD, RnfE and RnfG.</text>
</comment>
<gene>
    <name evidence="10" type="primary">rnfD</name>
    <name evidence="11" type="ORF">LG219_13105</name>
</gene>
<evidence type="ECO:0000256" key="3">
    <source>
        <dbReference type="ARBA" id="ARBA00022630"/>
    </source>
</evidence>
<keyword evidence="5 10" id="KW-0812">Transmembrane</keyword>
<comment type="function">
    <text evidence="10">Part of a membrane-bound complex that couples electron transfer with translocation of ions across the membrane.</text>
</comment>
<keyword evidence="3 10" id="KW-0285">Flavoprotein</keyword>
<feature type="transmembrane region" description="Helical" evidence="10">
    <location>
        <begin position="294"/>
        <end position="312"/>
    </location>
</feature>
<dbReference type="PANTHER" id="PTHR30578:SF0">
    <property type="entry name" value="ION-TRANSLOCATING OXIDOREDUCTASE COMPLEX SUBUNIT D"/>
    <property type="match status" value="1"/>
</dbReference>
<organism evidence="11 12">
    <name type="scientific">Deefgea salmonis</name>
    <dbReference type="NCBI Taxonomy" id="2875502"/>
    <lineage>
        <taxon>Bacteria</taxon>
        <taxon>Pseudomonadati</taxon>
        <taxon>Pseudomonadota</taxon>
        <taxon>Betaproteobacteria</taxon>
        <taxon>Neisseriales</taxon>
        <taxon>Chitinibacteraceae</taxon>
        <taxon>Deefgea</taxon>
    </lineage>
</organism>
<evidence type="ECO:0000256" key="8">
    <source>
        <dbReference type="ARBA" id="ARBA00022989"/>
    </source>
</evidence>
<dbReference type="RefSeq" id="WP_226764930.1">
    <property type="nucleotide sequence ID" value="NZ_JAJAWG010000011.1"/>
</dbReference>
<comment type="similarity">
    <text evidence="10">Belongs to the NqrB/RnfD family.</text>
</comment>